<dbReference type="CDD" id="cd23452">
    <property type="entry name" value="beta-trefoil_Ricin_RPI"/>
    <property type="match status" value="1"/>
</dbReference>
<keyword evidence="5" id="KW-0720">Serine protease</keyword>
<keyword evidence="6" id="KW-0865">Zymogen</keyword>
<proteinExistence type="inferred from homology"/>
<dbReference type="STRING" id="394096.DB31_2056"/>
<dbReference type="PATRIC" id="fig|394096.3.peg.6392"/>
<feature type="chain" id="PRO_5001799674" evidence="8">
    <location>
        <begin position="25"/>
        <end position="506"/>
    </location>
</feature>
<organism evidence="10 11">
    <name type="scientific">Hyalangium minutum</name>
    <dbReference type="NCBI Taxonomy" id="394096"/>
    <lineage>
        <taxon>Bacteria</taxon>
        <taxon>Pseudomonadati</taxon>
        <taxon>Myxococcota</taxon>
        <taxon>Myxococcia</taxon>
        <taxon>Myxococcales</taxon>
        <taxon>Cystobacterineae</taxon>
        <taxon>Archangiaceae</taxon>
        <taxon>Hyalangium</taxon>
    </lineage>
</organism>
<evidence type="ECO:0000256" key="4">
    <source>
        <dbReference type="ARBA" id="ARBA00022801"/>
    </source>
</evidence>
<dbReference type="EMBL" id="JMCB01000014">
    <property type="protein sequence ID" value="KFE64262.1"/>
    <property type="molecule type" value="Genomic_DNA"/>
</dbReference>
<comment type="caution">
    <text evidence="10">The sequence shown here is derived from an EMBL/GenBank/DDBJ whole genome shotgun (WGS) entry which is preliminary data.</text>
</comment>
<dbReference type="InterPro" id="IPR037295">
    <property type="entry name" value="Alpha-lytic_protease_prodomain"/>
</dbReference>
<dbReference type="SMART" id="SM00458">
    <property type="entry name" value="RICIN"/>
    <property type="match status" value="1"/>
</dbReference>
<keyword evidence="2" id="KW-0645">Protease</keyword>
<keyword evidence="3 8" id="KW-0732">Signal</keyword>
<feature type="domain" description="Ricin B lectin" evidence="9">
    <location>
        <begin position="379"/>
        <end position="506"/>
    </location>
</feature>
<evidence type="ECO:0000256" key="1">
    <source>
        <dbReference type="ARBA" id="ARBA00007664"/>
    </source>
</evidence>
<dbReference type="InterPro" id="IPR009003">
    <property type="entry name" value="Peptidase_S1_PA"/>
</dbReference>
<dbReference type="GO" id="GO:0006508">
    <property type="term" value="P:proteolysis"/>
    <property type="evidence" value="ECO:0007669"/>
    <property type="project" value="UniProtKB-KW"/>
</dbReference>
<evidence type="ECO:0000313" key="11">
    <source>
        <dbReference type="Proteomes" id="UP000028725"/>
    </source>
</evidence>
<evidence type="ECO:0000256" key="6">
    <source>
        <dbReference type="ARBA" id="ARBA00023145"/>
    </source>
</evidence>
<evidence type="ECO:0000256" key="2">
    <source>
        <dbReference type="ARBA" id="ARBA00022670"/>
    </source>
</evidence>
<accession>A0A085W999</accession>
<dbReference type="OrthoDB" id="8781117at2"/>
<dbReference type="PANTHER" id="PTHR40469">
    <property type="entry name" value="SECRETED GLYCOSYL HYDROLASE"/>
    <property type="match status" value="1"/>
</dbReference>
<dbReference type="RefSeq" id="WP_044194265.1">
    <property type="nucleotide sequence ID" value="NZ_JMCB01000014.1"/>
</dbReference>
<dbReference type="InterPro" id="IPR004236">
    <property type="entry name" value="Pept_S1_alpha_lytic"/>
</dbReference>
<dbReference type="Pfam" id="PF02983">
    <property type="entry name" value="Pro_Al_protease"/>
    <property type="match status" value="1"/>
</dbReference>
<gene>
    <name evidence="10" type="ORF">DB31_2056</name>
</gene>
<dbReference type="GO" id="GO:0005576">
    <property type="term" value="C:extracellular region"/>
    <property type="evidence" value="ECO:0007669"/>
    <property type="project" value="InterPro"/>
</dbReference>
<evidence type="ECO:0000259" key="9">
    <source>
        <dbReference type="SMART" id="SM00458"/>
    </source>
</evidence>
<keyword evidence="4" id="KW-0378">Hydrolase</keyword>
<dbReference type="PROSITE" id="PS50231">
    <property type="entry name" value="RICIN_B_LECTIN"/>
    <property type="match status" value="1"/>
</dbReference>
<dbReference type="InterPro" id="IPR035992">
    <property type="entry name" value="Ricin_B-like_lectins"/>
</dbReference>
<dbReference type="SUPFAM" id="SSF50494">
    <property type="entry name" value="Trypsin-like serine proteases"/>
    <property type="match status" value="1"/>
</dbReference>
<name>A0A085W999_9BACT</name>
<dbReference type="SUPFAM" id="SSF54806">
    <property type="entry name" value="Alpha-lytic protease prodomain"/>
    <property type="match status" value="1"/>
</dbReference>
<keyword evidence="11" id="KW-1185">Reference proteome</keyword>
<feature type="signal peptide" evidence="8">
    <location>
        <begin position="1"/>
        <end position="24"/>
    </location>
</feature>
<dbReference type="Gene3D" id="3.30.300.50">
    <property type="match status" value="2"/>
</dbReference>
<evidence type="ECO:0000256" key="7">
    <source>
        <dbReference type="ARBA" id="ARBA00023157"/>
    </source>
</evidence>
<dbReference type="Gene3D" id="2.40.10.10">
    <property type="entry name" value="Trypsin-like serine proteases"/>
    <property type="match status" value="2"/>
</dbReference>
<evidence type="ECO:0000256" key="3">
    <source>
        <dbReference type="ARBA" id="ARBA00022729"/>
    </source>
</evidence>
<dbReference type="InterPro" id="IPR035070">
    <property type="entry name" value="Streptogrisin_prodomain"/>
</dbReference>
<dbReference type="InterPro" id="IPR000772">
    <property type="entry name" value="Ricin_B_lectin"/>
</dbReference>
<dbReference type="Gene3D" id="2.80.10.50">
    <property type="match status" value="1"/>
</dbReference>
<reference evidence="10 11" key="1">
    <citation type="submission" date="2014-04" db="EMBL/GenBank/DDBJ databases">
        <title>Genome assembly of Hyalangium minutum DSM 14724.</title>
        <authorList>
            <person name="Sharma G."/>
            <person name="Subramanian S."/>
        </authorList>
    </citation>
    <scope>NUCLEOTIDE SEQUENCE [LARGE SCALE GENOMIC DNA]</scope>
    <source>
        <strain evidence="10 11">DSM 14724</strain>
    </source>
</reference>
<dbReference type="AlphaFoldDB" id="A0A085W999"/>
<keyword evidence="7" id="KW-1015">Disulfide bond</keyword>
<dbReference type="Proteomes" id="UP000028725">
    <property type="component" value="Unassembled WGS sequence"/>
</dbReference>
<evidence type="ECO:0000256" key="8">
    <source>
        <dbReference type="SAM" id="SignalP"/>
    </source>
</evidence>
<dbReference type="PANTHER" id="PTHR40469:SF2">
    <property type="entry name" value="GALACTOSE-BINDING DOMAIN-LIKE SUPERFAMILY PROTEIN"/>
    <property type="match status" value="1"/>
</dbReference>
<dbReference type="InterPro" id="IPR001316">
    <property type="entry name" value="Pept_S1A_streptogrisin"/>
</dbReference>
<dbReference type="SUPFAM" id="SSF50370">
    <property type="entry name" value="Ricin B-like lectins"/>
    <property type="match status" value="1"/>
</dbReference>
<dbReference type="InterPro" id="IPR043504">
    <property type="entry name" value="Peptidase_S1_PA_chymotrypsin"/>
</dbReference>
<dbReference type="GO" id="GO:0004252">
    <property type="term" value="F:serine-type endopeptidase activity"/>
    <property type="evidence" value="ECO:0007669"/>
    <property type="project" value="InterPro"/>
</dbReference>
<dbReference type="CDD" id="cd21112">
    <property type="entry name" value="alphaLP-like"/>
    <property type="match status" value="1"/>
</dbReference>
<evidence type="ECO:0000313" key="10">
    <source>
        <dbReference type="EMBL" id="KFE64262.1"/>
    </source>
</evidence>
<dbReference type="Pfam" id="PF00652">
    <property type="entry name" value="Ricin_B_lectin"/>
    <property type="match status" value="1"/>
</dbReference>
<evidence type="ECO:0000256" key="5">
    <source>
        <dbReference type="ARBA" id="ARBA00022825"/>
    </source>
</evidence>
<sequence>MINKLTALTALFAGLSAVPTTAVAAEPEAVALPAASPQVLSAMQRDLRLTPEQAERRLVTEALAARLEHSLRDDLGDAFGGAWLNEDGSKLIVGITDAAQADAVRRAGAEPRLVARSEKQLEKVKAELDRNARFAGRSVHTWYVDVTTNTVVVTAQDFALWSAKSFLAGLGTEDGSVRVVPSKEEPRTMYDLRGGDAYYPGNARCSIGFSVNGGFVTAGHCGGVGTTTSGSNGAAQGTVRGSTFPGNDIGWVQVNGSWASLPWVNNYAGGVANVAGSNEAAIGASICRSGSTTGWRCGVIQAKNVTVNYAQGAVYGMTQTNACCEGGDSGGSWLSGDQAQGVTSGGSGNCTTGGTTFFQPLRPLLSAYGLTLTTSAPAPTGRAIVSNWNGKCIDIPNSNTTDGTPLQMWDCNGTGAQSWTFYSDGTLRALGKCMDVAWGSTANGAVIQLVACNGNPAQKFVLSGAGDLVNPQANKCVDIKEWNGNSGARLQTWECGGTANQKWFLR</sequence>
<protein>
    <submittedName>
        <fullName evidence="10">Streptogrisin-C</fullName>
    </submittedName>
</protein>
<comment type="similarity">
    <text evidence="1">Belongs to the peptidase S1 family.</text>
</comment>
<dbReference type="PRINTS" id="PR00861">
    <property type="entry name" value="ALYTICPTASE"/>
</dbReference>